<protein>
    <submittedName>
        <fullName evidence="3">Transporter substrate-binding domain-containing protein</fullName>
    </submittedName>
</protein>
<dbReference type="RefSeq" id="WP_354600623.1">
    <property type="nucleotide sequence ID" value="NZ_JBEWZI010000007.1"/>
</dbReference>
<dbReference type="PANTHER" id="PTHR35936">
    <property type="entry name" value="MEMBRANE-BOUND LYTIC MUREIN TRANSGLYCOSYLASE F"/>
    <property type="match status" value="1"/>
</dbReference>
<dbReference type="Proteomes" id="UP001549691">
    <property type="component" value="Unassembled WGS sequence"/>
</dbReference>
<evidence type="ECO:0000259" key="2">
    <source>
        <dbReference type="SMART" id="SM00062"/>
    </source>
</evidence>
<proteinExistence type="predicted"/>
<name>A0ABV2TJR3_9RHOO</name>
<dbReference type="InterPro" id="IPR001638">
    <property type="entry name" value="Solute-binding_3/MltF_N"/>
</dbReference>
<dbReference type="SUPFAM" id="SSF53850">
    <property type="entry name" value="Periplasmic binding protein-like II"/>
    <property type="match status" value="1"/>
</dbReference>
<organism evidence="3 4">
    <name type="scientific">Uliginosibacterium flavum</name>
    <dbReference type="NCBI Taxonomy" id="1396831"/>
    <lineage>
        <taxon>Bacteria</taxon>
        <taxon>Pseudomonadati</taxon>
        <taxon>Pseudomonadota</taxon>
        <taxon>Betaproteobacteria</taxon>
        <taxon>Rhodocyclales</taxon>
        <taxon>Zoogloeaceae</taxon>
        <taxon>Uliginosibacterium</taxon>
    </lineage>
</organism>
<keyword evidence="4" id="KW-1185">Reference proteome</keyword>
<dbReference type="EMBL" id="JBEWZI010000007">
    <property type="protein sequence ID" value="MET7014161.1"/>
    <property type="molecule type" value="Genomic_DNA"/>
</dbReference>
<accession>A0ABV2TJR3</accession>
<dbReference type="SMART" id="SM00062">
    <property type="entry name" value="PBPb"/>
    <property type="match status" value="1"/>
</dbReference>
<evidence type="ECO:0000313" key="4">
    <source>
        <dbReference type="Proteomes" id="UP001549691"/>
    </source>
</evidence>
<feature type="domain" description="Solute-binding protein family 3/N-terminal" evidence="2">
    <location>
        <begin position="51"/>
        <end position="281"/>
    </location>
</feature>
<comment type="caution">
    <text evidence="3">The sequence shown here is derived from an EMBL/GenBank/DDBJ whole genome shotgun (WGS) entry which is preliminary data.</text>
</comment>
<dbReference type="Gene3D" id="3.40.190.10">
    <property type="entry name" value="Periplasmic binding protein-like II"/>
    <property type="match status" value="2"/>
</dbReference>
<evidence type="ECO:0000256" key="1">
    <source>
        <dbReference type="ARBA" id="ARBA00022729"/>
    </source>
</evidence>
<dbReference type="Pfam" id="PF00497">
    <property type="entry name" value="SBP_bac_3"/>
    <property type="match status" value="1"/>
</dbReference>
<gene>
    <name evidence="3" type="ORF">ABXR19_08155</name>
</gene>
<reference evidence="3 4" key="1">
    <citation type="submission" date="2024-07" db="EMBL/GenBank/DDBJ databases">
        <title>Uliginosibacterium flavum JJ3220;KACC:17644.</title>
        <authorList>
            <person name="Kim M.K."/>
        </authorList>
    </citation>
    <scope>NUCLEOTIDE SEQUENCE [LARGE SCALE GENOMIC DNA]</scope>
    <source>
        <strain evidence="3 4">KACC:17644</strain>
    </source>
</reference>
<keyword evidence="1" id="KW-0732">Signal</keyword>
<evidence type="ECO:0000313" key="3">
    <source>
        <dbReference type="EMBL" id="MET7014161.1"/>
    </source>
</evidence>
<dbReference type="PANTHER" id="PTHR35936:SF19">
    <property type="entry name" value="AMINO-ACID-BINDING PROTEIN YXEM-RELATED"/>
    <property type="match status" value="1"/>
</dbReference>
<sequence length="286" mass="32359">MEPQLRFRRDALAAVPSQSLILGSEVGVKIRIFLTALLAVAPLPLLAQDRVVTIYTYERMPFFGQINTDAEGFINQITRLIFEDAKVPYVFKKVPVSRIFATLAQPGISCVAGAFRTPEREQTYLFSSDYIYQDSSPRYLIRSADQAHYASIKNIKDLLTSGKTVGLAEKYSYGTWIDENVKLYNPPTTVVNIGDNQSAFMQMLVLKRFDYVFASGEEASYNLRKNPEFRAAISVKMLADTPTAGNIRWIMFSNNFPPDLRERIDKSIPKVKKSKAYRDIVVGLTR</sequence>